<keyword evidence="2" id="KW-1133">Transmembrane helix</keyword>
<organism evidence="4 5">
    <name type="scientific">Rhynocoris fuscipes</name>
    <dbReference type="NCBI Taxonomy" id="488301"/>
    <lineage>
        <taxon>Eukaryota</taxon>
        <taxon>Metazoa</taxon>
        <taxon>Ecdysozoa</taxon>
        <taxon>Arthropoda</taxon>
        <taxon>Hexapoda</taxon>
        <taxon>Insecta</taxon>
        <taxon>Pterygota</taxon>
        <taxon>Neoptera</taxon>
        <taxon>Paraneoptera</taxon>
        <taxon>Hemiptera</taxon>
        <taxon>Heteroptera</taxon>
        <taxon>Panheteroptera</taxon>
        <taxon>Cimicomorpha</taxon>
        <taxon>Reduviidae</taxon>
        <taxon>Harpactorinae</taxon>
        <taxon>Harpactorini</taxon>
        <taxon>Rhynocoris</taxon>
    </lineage>
</organism>
<evidence type="ECO:0000313" key="4">
    <source>
        <dbReference type="EMBL" id="KAK9496374.1"/>
    </source>
</evidence>
<dbReference type="PANTHER" id="PTHR45756:SF1">
    <property type="entry name" value="PROTEIN KINASE DOMAIN CONTAINING PROTEIN"/>
    <property type="match status" value="1"/>
</dbReference>
<dbReference type="PANTHER" id="PTHR45756">
    <property type="entry name" value="PALMITOYLTRANSFERASE"/>
    <property type="match status" value="1"/>
</dbReference>
<reference evidence="4 5" key="1">
    <citation type="submission" date="2022-12" db="EMBL/GenBank/DDBJ databases">
        <title>Chromosome-level genome assembly of true bugs.</title>
        <authorList>
            <person name="Ma L."/>
            <person name="Li H."/>
        </authorList>
    </citation>
    <scope>NUCLEOTIDE SEQUENCE [LARGE SCALE GENOMIC DNA]</scope>
    <source>
        <strain evidence="4">Lab_2022b</strain>
    </source>
</reference>
<evidence type="ECO:0000313" key="5">
    <source>
        <dbReference type="Proteomes" id="UP001461498"/>
    </source>
</evidence>
<dbReference type="InterPro" id="IPR053215">
    <property type="entry name" value="TKL_Ser/Thr_kinase"/>
</dbReference>
<feature type="repeat" description="TNFR-Cys" evidence="1">
    <location>
        <begin position="29"/>
        <end position="84"/>
    </location>
</feature>
<feature type="domain" description="TNFR-Cys" evidence="3">
    <location>
        <begin position="29"/>
        <end position="84"/>
    </location>
</feature>
<protein>
    <recommendedName>
        <fullName evidence="3">TNFR-Cys domain-containing protein</fullName>
    </recommendedName>
</protein>
<dbReference type="InterPro" id="IPR009030">
    <property type="entry name" value="Growth_fac_rcpt_cys_sf"/>
</dbReference>
<keyword evidence="5" id="KW-1185">Reference proteome</keyword>
<dbReference type="InterPro" id="IPR006212">
    <property type="entry name" value="Furin_repeat"/>
</dbReference>
<name>A0AAW1CJI5_9HEMI</name>
<dbReference type="Proteomes" id="UP001461498">
    <property type="component" value="Unassembled WGS sequence"/>
</dbReference>
<dbReference type="InterPro" id="IPR001368">
    <property type="entry name" value="TNFR/NGFR_Cys_rich_reg"/>
</dbReference>
<dbReference type="SMART" id="SM00261">
    <property type="entry name" value="FU"/>
    <property type="match status" value="2"/>
</dbReference>
<dbReference type="EMBL" id="JAPXFL010000087">
    <property type="protein sequence ID" value="KAK9496374.1"/>
    <property type="molecule type" value="Genomic_DNA"/>
</dbReference>
<dbReference type="SUPFAM" id="SSF57184">
    <property type="entry name" value="Growth factor receptor domain"/>
    <property type="match status" value="2"/>
</dbReference>
<dbReference type="Gene3D" id="2.10.220.10">
    <property type="entry name" value="Hormone Receptor, Insulin-like Growth Factor Receptor 1, Chain A, domain 2"/>
    <property type="match status" value="2"/>
</dbReference>
<keyword evidence="2" id="KW-0472">Membrane</keyword>
<accession>A0AAW1CJI5</accession>
<comment type="caution">
    <text evidence="1">Lacks conserved residue(s) required for the propagation of feature annotation.</text>
</comment>
<gene>
    <name evidence="4" type="ORF">O3M35_013325</name>
</gene>
<evidence type="ECO:0000259" key="3">
    <source>
        <dbReference type="PROSITE" id="PS50050"/>
    </source>
</evidence>
<sequence length="266" mass="28513">MTNVYGADCNPVIPHCTSCDEATKKICNQCAEGYYKASDTVCTACLDGCQECTGAGQCTKCKDGFYPDKADKITKCTACSDTNCAKCSDKDTCTECNKDFTPVGGKCVSNTQCKTDVPNCATCDATTPTKCIGCKDTFVLVEGKCVSSTACITKESHCTKCNTTTPTKCTACADKYTLNATGFCEKNGSKDLTTYSITYFMTFACLLITLAFVAFFAQRKIIIKKEIAKSEGDFNPAVTLSRNFGAITTNQIVEEDPGDIGVPLLR</sequence>
<dbReference type="AlphaFoldDB" id="A0AAW1CJI5"/>
<dbReference type="PROSITE" id="PS50050">
    <property type="entry name" value="TNFR_NGFR_2"/>
    <property type="match status" value="1"/>
</dbReference>
<proteinExistence type="predicted"/>
<evidence type="ECO:0000256" key="1">
    <source>
        <dbReference type="PROSITE-ProRule" id="PRU00206"/>
    </source>
</evidence>
<comment type="caution">
    <text evidence="4">The sequence shown here is derived from an EMBL/GenBank/DDBJ whole genome shotgun (WGS) entry which is preliminary data.</text>
</comment>
<feature type="transmembrane region" description="Helical" evidence="2">
    <location>
        <begin position="197"/>
        <end position="217"/>
    </location>
</feature>
<evidence type="ECO:0000256" key="2">
    <source>
        <dbReference type="SAM" id="Phobius"/>
    </source>
</evidence>
<keyword evidence="2" id="KW-0812">Transmembrane</keyword>